<gene>
    <name evidence="1" type="ORF">CCACVL1_16622</name>
</gene>
<sequence>MESLEPAKQRSSFGLHTTMHIVVVNIMTRSALCLSL</sequence>
<evidence type="ECO:0000313" key="2">
    <source>
        <dbReference type="Proteomes" id="UP000188268"/>
    </source>
</evidence>
<protein>
    <submittedName>
        <fullName evidence="1">Uncharacterized protein</fullName>
    </submittedName>
</protein>
<accession>A0A1R3HW12</accession>
<reference evidence="1 2" key="1">
    <citation type="submission" date="2013-09" db="EMBL/GenBank/DDBJ databases">
        <title>Corchorus capsularis genome sequencing.</title>
        <authorList>
            <person name="Alam M."/>
            <person name="Haque M.S."/>
            <person name="Islam M.S."/>
            <person name="Emdad E.M."/>
            <person name="Islam M.M."/>
            <person name="Ahmed B."/>
            <person name="Halim A."/>
            <person name="Hossen Q.M.M."/>
            <person name="Hossain M.Z."/>
            <person name="Ahmed R."/>
            <person name="Khan M.M."/>
            <person name="Islam R."/>
            <person name="Rashid M.M."/>
            <person name="Khan S.A."/>
            <person name="Rahman M.S."/>
            <person name="Alam M."/>
        </authorList>
    </citation>
    <scope>NUCLEOTIDE SEQUENCE [LARGE SCALE GENOMIC DNA]</scope>
    <source>
        <strain evidence="2">cv. CVL-1</strain>
        <tissue evidence="1">Whole seedling</tissue>
    </source>
</reference>
<comment type="caution">
    <text evidence="1">The sequence shown here is derived from an EMBL/GenBank/DDBJ whole genome shotgun (WGS) entry which is preliminary data.</text>
</comment>
<keyword evidence="2" id="KW-1185">Reference proteome</keyword>
<dbReference type="Gramene" id="OMO74555">
    <property type="protein sequence ID" value="OMO74555"/>
    <property type="gene ID" value="CCACVL1_16622"/>
</dbReference>
<evidence type="ECO:0000313" key="1">
    <source>
        <dbReference type="EMBL" id="OMO74555.1"/>
    </source>
</evidence>
<organism evidence="1 2">
    <name type="scientific">Corchorus capsularis</name>
    <name type="common">Jute</name>
    <dbReference type="NCBI Taxonomy" id="210143"/>
    <lineage>
        <taxon>Eukaryota</taxon>
        <taxon>Viridiplantae</taxon>
        <taxon>Streptophyta</taxon>
        <taxon>Embryophyta</taxon>
        <taxon>Tracheophyta</taxon>
        <taxon>Spermatophyta</taxon>
        <taxon>Magnoliopsida</taxon>
        <taxon>eudicotyledons</taxon>
        <taxon>Gunneridae</taxon>
        <taxon>Pentapetalae</taxon>
        <taxon>rosids</taxon>
        <taxon>malvids</taxon>
        <taxon>Malvales</taxon>
        <taxon>Malvaceae</taxon>
        <taxon>Grewioideae</taxon>
        <taxon>Apeibeae</taxon>
        <taxon>Corchorus</taxon>
    </lineage>
</organism>
<dbReference type="AlphaFoldDB" id="A0A1R3HW12"/>
<name>A0A1R3HW12_COCAP</name>
<dbReference type="Proteomes" id="UP000188268">
    <property type="component" value="Unassembled WGS sequence"/>
</dbReference>
<dbReference type="EMBL" id="AWWV01011092">
    <property type="protein sequence ID" value="OMO74555.1"/>
    <property type="molecule type" value="Genomic_DNA"/>
</dbReference>
<proteinExistence type="predicted"/>